<dbReference type="InterPro" id="IPR000504">
    <property type="entry name" value="RRM_dom"/>
</dbReference>
<dbReference type="GO" id="GO:0003723">
    <property type="term" value="F:RNA binding"/>
    <property type="evidence" value="ECO:0007669"/>
    <property type="project" value="UniProtKB-UniRule"/>
</dbReference>
<dbReference type="Pfam" id="PF00076">
    <property type="entry name" value="RRM_1"/>
    <property type="match status" value="1"/>
</dbReference>
<reference evidence="4 5" key="1">
    <citation type="submission" date="2016-07" db="EMBL/GenBank/DDBJ databases">
        <title>Pervasive Adenine N6-methylation of Active Genes in Fungi.</title>
        <authorList>
            <consortium name="DOE Joint Genome Institute"/>
            <person name="Mondo S.J."/>
            <person name="Dannebaum R.O."/>
            <person name="Kuo R.C."/>
            <person name="Labutti K."/>
            <person name="Haridas S."/>
            <person name="Kuo A."/>
            <person name="Salamov A."/>
            <person name="Ahrendt S.R."/>
            <person name="Lipzen A."/>
            <person name="Sullivan W."/>
            <person name="Andreopoulos W.B."/>
            <person name="Clum A."/>
            <person name="Lindquist E."/>
            <person name="Daum C."/>
            <person name="Ramamoorthy G.K."/>
            <person name="Gryganskyi A."/>
            <person name="Culley D."/>
            <person name="Magnuson J.K."/>
            <person name="James T.Y."/>
            <person name="O'Malley M.A."/>
            <person name="Stajich J.E."/>
            <person name="Spatafora J.W."/>
            <person name="Visel A."/>
            <person name="Grigoriev I.V."/>
        </authorList>
    </citation>
    <scope>NUCLEOTIDE SEQUENCE [LARGE SCALE GENOMIC DNA]</scope>
    <source>
        <strain evidence="4 5">PL171</strain>
    </source>
</reference>
<feature type="region of interest" description="Disordered" evidence="2">
    <location>
        <begin position="214"/>
        <end position="241"/>
    </location>
</feature>
<dbReference type="SUPFAM" id="SSF54928">
    <property type="entry name" value="RNA-binding domain, RBD"/>
    <property type="match status" value="1"/>
</dbReference>
<dbReference type="Proteomes" id="UP000193411">
    <property type="component" value="Unassembled WGS sequence"/>
</dbReference>
<dbReference type="PROSITE" id="PS50102">
    <property type="entry name" value="RRM"/>
    <property type="match status" value="1"/>
</dbReference>
<proteinExistence type="predicted"/>
<accession>A0A1Y2HUQ7</accession>
<feature type="compositionally biased region" description="Basic and acidic residues" evidence="2">
    <location>
        <begin position="216"/>
        <end position="233"/>
    </location>
</feature>
<comment type="caution">
    <text evidence="4">The sequence shown here is derived from an EMBL/GenBank/DDBJ whole genome shotgun (WGS) entry which is preliminary data.</text>
</comment>
<feature type="region of interest" description="Disordered" evidence="2">
    <location>
        <begin position="74"/>
        <end position="107"/>
    </location>
</feature>
<dbReference type="Gene3D" id="3.30.70.330">
    <property type="match status" value="1"/>
</dbReference>
<keyword evidence="5" id="KW-1185">Reference proteome</keyword>
<dbReference type="AlphaFoldDB" id="A0A1Y2HUQ7"/>
<organism evidence="4 5">
    <name type="scientific">Catenaria anguillulae PL171</name>
    <dbReference type="NCBI Taxonomy" id="765915"/>
    <lineage>
        <taxon>Eukaryota</taxon>
        <taxon>Fungi</taxon>
        <taxon>Fungi incertae sedis</taxon>
        <taxon>Blastocladiomycota</taxon>
        <taxon>Blastocladiomycetes</taxon>
        <taxon>Blastocladiales</taxon>
        <taxon>Catenariaceae</taxon>
        <taxon>Catenaria</taxon>
    </lineage>
</organism>
<name>A0A1Y2HUQ7_9FUNG</name>
<dbReference type="EMBL" id="MCFL01000015">
    <property type="protein sequence ID" value="ORZ36872.1"/>
    <property type="molecule type" value="Genomic_DNA"/>
</dbReference>
<gene>
    <name evidence="4" type="ORF">BCR44DRAFT_1061322</name>
</gene>
<evidence type="ECO:0000259" key="3">
    <source>
        <dbReference type="PROSITE" id="PS50102"/>
    </source>
</evidence>
<protein>
    <recommendedName>
        <fullName evidence="3">RRM domain-containing protein</fullName>
    </recommendedName>
</protein>
<evidence type="ECO:0000313" key="5">
    <source>
        <dbReference type="Proteomes" id="UP000193411"/>
    </source>
</evidence>
<feature type="region of interest" description="Disordered" evidence="2">
    <location>
        <begin position="357"/>
        <end position="376"/>
    </location>
</feature>
<evidence type="ECO:0000313" key="4">
    <source>
        <dbReference type="EMBL" id="ORZ36872.1"/>
    </source>
</evidence>
<evidence type="ECO:0000256" key="1">
    <source>
        <dbReference type="PROSITE-ProRule" id="PRU00176"/>
    </source>
</evidence>
<keyword evidence="1" id="KW-0694">RNA-binding</keyword>
<evidence type="ECO:0000256" key="2">
    <source>
        <dbReference type="SAM" id="MobiDB-lite"/>
    </source>
</evidence>
<dbReference type="STRING" id="765915.A0A1Y2HUQ7"/>
<feature type="domain" description="RRM" evidence="3">
    <location>
        <begin position="285"/>
        <end position="380"/>
    </location>
</feature>
<dbReference type="InterPro" id="IPR012677">
    <property type="entry name" value="Nucleotide-bd_a/b_plait_sf"/>
</dbReference>
<dbReference type="OrthoDB" id="448399at2759"/>
<feature type="compositionally biased region" description="Low complexity" evidence="2">
    <location>
        <begin position="74"/>
        <end position="105"/>
    </location>
</feature>
<dbReference type="InterPro" id="IPR035979">
    <property type="entry name" value="RBD_domain_sf"/>
</dbReference>
<sequence>MDQAEALALAWCIYHVPSSRVIGRHLHLCAPQATPVAPYTEARSGISARDVLDVPGIDAAVRALEESLVQHGWSPSSLADSANDSDNNSTTNNTNQQQQQPTTSLRFSRTTPLTCACNCPRNAAASASRCRLLAQPNYLLLTKEVQKWMCHHPDSAHDLASFALRDLCYYFRADLAPGVPIGRLPAAGKCLEFSANFAIPAGLNLVPYGTTSAVTGKDKDDNQQQEHQADDSTHSTNPLLPSPLHRCESMANLVTALRAYQYSDVLSLPIDARAGAAQFQLEQSYVLHLAGLPRDPAPSQADLLAWFQGYGMQPTKLHMLVTRTRQPTGDGFAEFANHDEAKVALAMNGRMFRASSSSSSVSKVGGGKDGRGCRARYGRVHGGHGWHD</sequence>